<name>A0A1Y5RTC9_9RHOB</name>
<organism evidence="1 2">
    <name type="scientific">Pseudoruegeria aquimaris</name>
    <dbReference type="NCBI Taxonomy" id="393663"/>
    <lineage>
        <taxon>Bacteria</taxon>
        <taxon>Pseudomonadati</taxon>
        <taxon>Pseudomonadota</taxon>
        <taxon>Alphaproteobacteria</taxon>
        <taxon>Rhodobacterales</taxon>
        <taxon>Roseobacteraceae</taxon>
        <taxon>Pseudoruegeria</taxon>
    </lineage>
</organism>
<reference evidence="1 2" key="1">
    <citation type="submission" date="2017-03" db="EMBL/GenBank/DDBJ databases">
        <authorList>
            <person name="Afonso C.L."/>
            <person name="Miller P.J."/>
            <person name="Scott M.A."/>
            <person name="Spackman E."/>
            <person name="Goraichik I."/>
            <person name="Dimitrov K.M."/>
            <person name="Suarez D.L."/>
            <person name="Swayne D.E."/>
        </authorList>
    </citation>
    <scope>NUCLEOTIDE SEQUENCE [LARGE SCALE GENOMIC DNA]</scope>
    <source>
        <strain evidence="1 2">CECT 7680</strain>
    </source>
</reference>
<accession>A0A1Y5RTC9</accession>
<gene>
    <name evidence="1" type="ORF">PSA7680_01074</name>
</gene>
<dbReference type="EMBL" id="FWFQ01000005">
    <property type="protein sequence ID" value="SLN24988.1"/>
    <property type="molecule type" value="Genomic_DNA"/>
</dbReference>
<evidence type="ECO:0000313" key="2">
    <source>
        <dbReference type="Proteomes" id="UP000193409"/>
    </source>
</evidence>
<dbReference type="RefSeq" id="WP_176244082.1">
    <property type="nucleotide sequence ID" value="NZ_FWFQ01000005.1"/>
</dbReference>
<protein>
    <submittedName>
        <fullName evidence="1">Uncharacterized protein</fullName>
    </submittedName>
</protein>
<keyword evidence="2" id="KW-1185">Reference proteome</keyword>
<dbReference type="AlphaFoldDB" id="A0A1Y5RTC9"/>
<proteinExistence type="predicted"/>
<sequence>MMKTITLGSYVSVQGTFIRALSNGKIVVRVGSRDFEGYPVAGKAA</sequence>
<dbReference type="Proteomes" id="UP000193409">
    <property type="component" value="Unassembled WGS sequence"/>
</dbReference>
<evidence type="ECO:0000313" key="1">
    <source>
        <dbReference type="EMBL" id="SLN24988.1"/>
    </source>
</evidence>